<dbReference type="OrthoDB" id="9986683at2759"/>
<accession>A0A6A5QMJ9</accession>
<reference evidence="1" key="1">
    <citation type="journal article" date="2020" name="Stud. Mycol.">
        <title>101 Dothideomycetes genomes: a test case for predicting lifestyles and emergence of pathogens.</title>
        <authorList>
            <person name="Haridas S."/>
            <person name="Albert R."/>
            <person name="Binder M."/>
            <person name="Bloem J."/>
            <person name="Labutti K."/>
            <person name="Salamov A."/>
            <person name="Andreopoulos B."/>
            <person name="Baker S."/>
            <person name="Barry K."/>
            <person name="Bills G."/>
            <person name="Bluhm B."/>
            <person name="Cannon C."/>
            <person name="Castanera R."/>
            <person name="Culley D."/>
            <person name="Daum C."/>
            <person name="Ezra D."/>
            <person name="Gonzalez J."/>
            <person name="Henrissat B."/>
            <person name="Kuo A."/>
            <person name="Liang C."/>
            <person name="Lipzen A."/>
            <person name="Lutzoni F."/>
            <person name="Magnuson J."/>
            <person name="Mondo S."/>
            <person name="Nolan M."/>
            <person name="Ohm R."/>
            <person name="Pangilinan J."/>
            <person name="Park H.-J."/>
            <person name="Ramirez L."/>
            <person name="Alfaro M."/>
            <person name="Sun H."/>
            <person name="Tritt A."/>
            <person name="Yoshinaga Y."/>
            <person name="Zwiers L.-H."/>
            <person name="Turgeon B."/>
            <person name="Goodwin S."/>
            <person name="Spatafora J."/>
            <person name="Crous P."/>
            <person name="Grigoriev I."/>
        </authorList>
    </citation>
    <scope>NUCLEOTIDE SEQUENCE</scope>
    <source>
        <strain evidence="1">HMLAC05119</strain>
    </source>
</reference>
<dbReference type="AlphaFoldDB" id="A0A6A5QMJ9"/>
<dbReference type="EMBL" id="ML979135">
    <property type="protein sequence ID" value="KAF1916669.1"/>
    <property type="molecule type" value="Genomic_DNA"/>
</dbReference>
<proteinExistence type="predicted"/>
<gene>
    <name evidence="1" type="ORF">BDU57DRAFT_516909</name>
</gene>
<keyword evidence="2" id="KW-1185">Reference proteome</keyword>
<sequence length="319" mass="35116">MPTVAVAKPIETDLKVPPWAVEMLLSKALPSRTAQDSMVYDVFPLHKIAGGDDVKFPFSVKDYQRYVFGDAKLAHKFGTDLARAFIACGQRGPTPSSKSATSNQNLTNEVAVAVVSGYAPTATYNLRKHFTACINRHLIAHNARPARNIDIIGTKEGRAVRLDPQASRTDAHHIDGVFLGNRTLIVLGDIRMCKDQEDAIIDSLGTLKIGNKVVFAYLASLDESTNPGSLSSTLSSIVSPSLKDVENIAQSAHFSMTEAFARFVLGRDYAEFCRFLRGQDDVLARLLLDYAIGGGYYEEDMYKDNFSFLLWEVDARESV</sequence>
<evidence type="ECO:0000313" key="1">
    <source>
        <dbReference type="EMBL" id="KAF1916669.1"/>
    </source>
</evidence>
<dbReference type="Pfam" id="PF15610">
    <property type="entry name" value="PRTase_3"/>
    <property type="match status" value="1"/>
</dbReference>
<evidence type="ECO:0000313" key="2">
    <source>
        <dbReference type="Proteomes" id="UP000800096"/>
    </source>
</evidence>
<organism evidence="1 2">
    <name type="scientific">Ampelomyces quisqualis</name>
    <name type="common">Powdery mildew agent</name>
    <dbReference type="NCBI Taxonomy" id="50730"/>
    <lineage>
        <taxon>Eukaryota</taxon>
        <taxon>Fungi</taxon>
        <taxon>Dikarya</taxon>
        <taxon>Ascomycota</taxon>
        <taxon>Pezizomycotina</taxon>
        <taxon>Dothideomycetes</taxon>
        <taxon>Pleosporomycetidae</taxon>
        <taxon>Pleosporales</taxon>
        <taxon>Pleosporineae</taxon>
        <taxon>Phaeosphaeriaceae</taxon>
        <taxon>Ampelomyces</taxon>
    </lineage>
</organism>
<protein>
    <submittedName>
        <fullName evidence="1">PRTase ComF-like protein</fullName>
    </submittedName>
</protein>
<dbReference type="Proteomes" id="UP000800096">
    <property type="component" value="Unassembled WGS sequence"/>
</dbReference>
<name>A0A6A5QMJ9_AMPQU</name>
<dbReference type="InterPro" id="IPR028944">
    <property type="entry name" value="PRTase_ComF-like"/>
</dbReference>